<accession>A0A9D1J5E9</accession>
<keyword evidence="1" id="KW-0472">Membrane</keyword>
<evidence type="ECO:0000313" key="3">
    <source>
        <dbReference type="Proteomes" id="UP000824241"/>
    </source>
</evidence>
<organism evidence="2 3">
    <name type="scientific">Candidatus Faecivivens stercoravium</name>
    <dbReference type="NCBI Taxonomy" id="2840803"/>
    <lineage>
        <taxon>Bacteria</taxon>
        <taxon>Bacillati</taxon>
        <taxon>Bacillota</taxon>
        <taxon>Clostridia</taxon>
        <taxon>Eubacteriales</taxon>
        <taxon>Oscillospiraceae</taxon>
        <taxon>Oscillospiraceae incertae sedis</taxon>
        <taxon>Candidatus Faecivivens</taxon>
    </lineage>
</organism>
<dbReference type="Proteomes" id="UP000824241">
    <property type="component" value="Unassembled WGS sequence"/>
</dbReference>
<feature type="transmembrane region" description="Helical" evidence="1">
    <location>
        <begin position="80"/>
        <end position="97"/>
    </location>
</feature>
<reference evidence="2" key="1">
    <citation type="submission" date="2020-10" db="EMBL/GenBank/DDBJ databases">
        <authorList>
            <person name="Gilroy R."/>
        </authorList>
    </citation>
    <scope>NUCLEOTIDE SEQUENCE</scope>
    <source>
        <strain evidence="2">CHK189-12415</strain>
    </source>
</reference>
<feature type="transmembrane region" description="Helical" evidence="1">
    <location>
        <begin position="109"/>
        <end position="135"/>
    </location>
</feature>
<dbReference type="AlphaFoldDB" id="A0A9D1J5E9"/>
<name>A0A9D1J5E9_9FIRM</name>
<gene>
    <name evidence="2" type="ORF">IAB37_08425</name>
</gene>
<keyword evidence="1" id="KW-1133">Transmembrane helix</keyword>
<reference evidence="2" key="2">
    <citation type="journal article" date="2021" name="PeerJ">
        <title>Extensive microbial diversity within the chicken gut microbiome revealed by metagenomics and culture.</title>
        <authorList>
            <person name="Gilroy R."/>
            <person name="Ravi A."/>
            <person name="Getino M."/>
            <person name="Pursley I."/>
            <person name="Horton D.L."/>
            <person name="Alikhan N.F."/>
            <person name="Baker D."/>
            <person name="Gharbi K."/>
            <person name="Hall N."/>
            <person name="Watson M."/>
            <person name="Adriaenssens E.M."/>
            <person name="Foster-Nyarko E."/>
            <person name="Jarju S."/>
            <person name="Secka A."/>
            <person name="Antonio M."/>
            <person name="Oren A."/>
            <person name="Chaudhuri R.R."/>
            <person name="La Ragione R."/>
            <person name="Hildebrand F."/>
            <person name="Pallen M.J."/>
        </authorList>
    </citation>
    <scope>NUCLEOTIDE SEQUENCE</scope>
    <source>
        <strain evidence="2">CHK189-12415</strain>
    </source>
</reference>
<comment type="caution">
    <text evidence="2">The sequence shown here is derived from an EMBL/GenBank/DDBJ whole genome shotgun (WGS) entry which is preliminary data.</text>
</comment>
<dbReference type="EMBL" id="DVHA01000274">
    <property type="protein sequence ID" value="HIR61582.1"/>
    <property type="molecule type" value="Genomic_DNA"/>
</dbReference>
<proteinExistence type="predicted"/>
<sequence>MANKRQVNSRQMAFGGILAAVSLVLMLLSSVIPVMSYGLPAIAGFLTTLVVIECGDRMAAVCYGAVSILSVILVPDKESALLYLILFGWYPIVKRHIEKLRKPVLEWALKLVCMAVPVGAASVVAVAVLGLGAVFGEGMGPALIAGFYLVAVVAFVLYDIVMTQLITAYLSVIRPRYLSKLFK</sequence>
<evidence type="ECO:0000256" key="1">
    <source>
        <dbReference type="SAM" id="Phobius"/>
    </source>
</evidence>
<protein>
    <submittedName>
        <fullName evidence="2">Uncharacterized protein</fullName>
    </submittedName>
</protein>
<keyword evidence="1" id="KW-0812">Transmembrane</keyword>
<feature type="transmembrane region" description="Helical" evidence="1">
    <location>
        <begin position="12"/>
        <end position="28"/>
    </location>
</feature>
<evidence type="ECO:0000313" key="2">
    <source>
        <dbReference type="EMBL" id="HIR61582.1"/>
    </source>
</evidence>
<feature type="transmembrane region" description="Helical" evidence="1">
    <location>
        <begin position="147"/>
        <end position="173"/>
    </location>
</feature>